<dbReference type="AlphaFoldDB" id="A0A0F9LZN1"/>
<organism evidence="1">
    <name type="scientific">marine sediment metagenome</name>
    <dbReference type="NCBI Taxonomy" id="412755"/>
    <lineage>
        <taxon>unclassified sequences</taxon>
        <taxon>metagenomes</taxon>
        <taxon>ecological metagenomes</taxon>
    </lineage>
</organism>
<protein>
    <submittedName>
        <fullName evidence="1">Uncharacterized protein</fullName>
    </submittedName>
</protein>
<evidence type="ECO:0000313" key="1">
    <source>
        <dbReference type="EMBL" id="KKN00565.1"/>
    </source>
</evidence>
<proteinExistence type="predicted"/>
<comment type="caution">
    <text evidence="1">The sequence shown here is derived from an EMBL/GenBank/DDBJ whole genome shotgun (WGS) entry which is preliminary data.</text>
</comment>
<reference evidence="1" key="1">
    <citation type="journal article" date="2015" name="Nature">
        <title>Complex archaea that bridge the gap between prokaryotes and eukaryotes.</title>
        <authorList>
            <person name="Spang A."/>
            <person name="Saw J.H."/>
            <person name="Jorgensen S.L."/>
            <person name="Zaremba-Niedzwiedzka K."/>
            <person name="Martijn J."/>
            <person name="Lind A.E."/>
            <person name="van Eijk R."/>
            <person name="Schleper C."/>
            <person name="Guy L."/>
            <person name="Ettema T.J."/>
        </authorList>
    </citation>
    <scope>NUCLEOTIDE SEQUENCE</scope>
</reference>
<name>A0A0F9LZN1_9ZZZZ</name>
<gene>
    <name evidence="1" type="ORF">LCGC14_1136520</name>
</gene>
<sequence>MGSSKGFTIAEQGHVVQLIAPQSASTALTSEVFSMENWGHATIIVHGGAGSSLTVTVSEADNFTPSNQATIVFNYAQEATAAGDTLTALAAATTAGIAIGTATGTYLVIEIDGDELNDGFPNLIINLSDPGTAKIVSAIAILSGGRYQKDITATAIV</sequence>
<dbReference type="EMBL" id="LAZR01005362">
    <property type="protein sequence ID" value="KKN00565.1"/>
    <property type="molecule type" value="Genomic_DNA"/>
</dbReference>
<accession>A0A0F9LZN1</accession>